<comment type="caution">
    <text evidence="4">The sequence shown here is derived from an EMBL/GenBank/DDBJ whole genome shotgun (WGS) entry which is preliminary data.</text>
</comment>
<feature type="domain" description="Monopolin complex subunit Csm1/Pcs1 C-terminal" evidence="3">
    <location>
        <begin position="360"/>
        <end position="445"/>
    </location>
</feature>
<reference evidence="4" key="1">
    <citation type="submission" date="2022-09" db="EMBL/GenBank/DDBJ databases">
        <title>Fusarium specimens isolated from Avocado Roots.</title>
        <authorList>
            <person name="Stajich J."/>
            <person name="Roper C."/>
            <person name="Heimlech-Rivalta G."/>
        </authorList>
    </citation>
    <scope>NUCLEOTIDE SEQUENCE</scope>
    <source>
        <strain evidence="4">CF00095</strain>
    </source>
</reference>
<dbReference type="SMART" id="SM00384">
    <property type="entry name" value="AT_hook"/>
    <property type="match status" value="3"/>
</dbReference>
<evidence type="ECO:0000313" key="4">
    <source>
        <dbReference type="EMBL" id="KAJ4130007.1"/>
    </source>
</evidence>
<protein>
    <recommendedName>
        <fullName evidence="3">Monopolin complex subunit Csm1/Pcs1 C-terminal domain-containing protein</fullName>
    </recommendedName>
</protein>
<evidence type="ECO:0000259" key="3">
    <source>
        <dbReference type="Pfam" id="PF12539"/>
    </source>
</evidence>
<gene>
    <name evidence="4" type="ORF">NW768_006979</name>
</gene>
<feature type="region of interest" description="Disordered" evidence="2">
    <location>
        <begin position="1"/>
        <end position="202"/>
    </location>
</feature>
<dbReference type="Pfam" id="PF12539">
    <property type="entry name" value="Csm1"/>
    <property type="match status" value="1"/>
</dbReference>
<accession>A0ABQ8R9R3</accession>
<dbReference type="Gene3D" id="3.90.1150.80">
    <property type="match status" value="1"/>
</dbReference>
<feature type="coiled-coil region" evidence="1">
    <location>
        <begin position="205"/>
        <end position="324"/>
    </location>
</feature>
<keyword evidence="1" id="KW-0175">Coiled coil</keyword>
<dbReference type="PANTHER" id="PTHR28006:SF1">
    <property type="entry name" value="MONOPOLIN COMPLEX SUBUNIT CSM1"/>
    <property type="match status" value="1"/>
</dbReference>
<evidence type="ECO:0000256" key="2">
    <source>
        <dbReference type="SAM" id="MobiDB-lite"/>
    </source>
</evidence>
<dbReference type="InterPro" id="IPR020981">
    <property type="entry name" value="Csm1/Pcs1_C"/>
</dbReference>
<name>A0ABQ8R9R3_FUSEQ</name>
<dbReference type="InterPro" id="IPR040349">
    <property type="entry name" value="Csm1/Pcs1"/>
</dbReference>
<evidence type="ECO:0000313" key="5">
    <source>
        <dbReference type="Proteomes" id="UP001152024"/>
    </source>
</evidence>
<dbReference type="EMBL" id="JAOQBH010000010">
    <property type="protein sequence ID" value="KAJ4130007.1"/>
    <property type="molecule type" value="Genomic_DNA"/>
</dbReference>
<dbReference type="InterPro" id="IPR017956">
    <property type="entry name" value="AT_hook_DNA-bd_motif"/>
</dbReference>
<dbReference type="CDD" id="cd23787">
    <property type="entry name" value="RWD_CSM1"/>
    <property type="match status" value="1"/>
</dbReference>
<feature type="compositionally biased region" description="Low complexity" evidence="2">
    <location>
        <begin position="8"/>
        <end position="18"/>
    </location>
</feature>
<feature type="compositionally biased region" description="Acidic residues" evidence="2">
    <location>
        <begin position="172"/>
        <end position="186"/>
    </location>
</feature>
<dbReference type="PANTHER" id="PTHR28006">
    <property type="entry name" value="MONOPOLIN COMPLEX SUBUNIT CSM1"/>
    <property type="match status" value="1"/>
</dbReference>
<organism evidence="4 5">
    <name type="scientific">Fusarium equiseti</name>
    <name type="common">Fusarium scirpi</name>
    <dbReference type="NCBI Taxonomy" id="61235"/>
    <lineage>
        <taxon>Eukaryota</taxon>
        <taxon>Fungi</taxon>
        <taxon>Dikarya</taxon>
        <taxon>Ascomycota</taxon>
        <taxon>Pezizomycotina</taxon>
        <taxon>Sordariomycetes</taxon>
        <taxon>Hypocreomycetidae</taxon>
        <taxon>Hypocreales</taxon>
        <taxon>Nectriaceae</taxon>
        <taxon>Fusarium</taxon>
        <taxon>Fusarium incarnatum-equiseti species complex</taxon>
    </lineage>
</organism>
<evidence type="ECO:0000256" key="1">
    <source>
        <dbReference type="SAM" id="Coils"/>
    </source>
</evidence>
<proteinExistence type="predicted"/>
<dbReference type="Proteomes" id="UP001152024">
    <property type="component" value="Unassembled WGS sequence"/>
</dbReference>
<keyword evidence="5" id="KW-1185">Reference proteome</keyword>
<sequence length="465" mass="50549">MPPRARAKPAGGLAGLAASDSEPDLDMFDKSDLQAAVRSVTKKPRGRPPGSASKITKAAPRATRQTNSDKLPTVSELDAQPSASSKATAGGTKGTRKAQQMSIDETLPLEDVGIPSSAPATDIKKGTRGRPKKTNGDTSILAPESAVKRRGRPPRQPTTPIAEVPETQQDSMELDPVLEADEDDDVGAPPTIEAPAPWQSYDMSDDTMRRQLEDLTKKYTALESRHRDLRDVGVREAERNFERLKKQAEERTAAATKLIAELKAELAVQTALANESEELRKQLDENEAEAENFENTIQTLNGSLSDAKSEIKALSNKLAAARSADNSSRVPGSAMKTGGLANRTAQAEAAHAAQATALAKERLYADLTDLILRGVKQEEMEDTFDCIQTGRNGTLHFKLAIENDDAADNYDDVSFTYQPQLDPGRDQQLIDVLPGYLTEEITFPRSQAPKFYARVNKSLTEDLTR</sequence>
<dbReference type="InterPro" id="IPR038608">
    <property type="entry name" value="Csm1/Pcs1_C_sf"/>
</dbReference>